<proteinExistence type="predicted"/>
<dbReference type="EMBL" id="ACFU01000002">
    <property type="protein sequence ID" value="EEF15105.1"/>
    <property type="molecule type" value="Genomic_DNA"/>
</dbReference>
<dbReference type="STRING" id="553218.CAMRE0001_1892"/>
<comment type="caution">
    <text evidence="1">The sequence shown here is derived from an EMBL/GenBank/DDBJ whole genome shotgun (WGS) entry which is preliminary data.</text>
</comment>
<dbReference type="Proteomes" id="UP000003082">
    <property type="component" value="Unassembled WGS sequence"/>
</dbReference>
<gene>
    <name evidence="1" type="ORF">CAMRE0001_1892</name>
</gene>
<accession>B9CYR1</accession>
<organism evidence="1 2">
    <name type="scientific">Campylobacter rectus RM3267</name>
    <dbReference type="NCBI Taxonomy" id="553218"/>
    <lineage>
        <taxon>Bacteria</taxon>
        <taxon>Pseudomonadati</taxon>
        <taxon>Campylobacterota</taxon>
        <taxon>Epsilonproteobacteria</taxon>
        <taxon>Campylobacterales</taxon>
        <taxon>Campylobacteraceae</taxon>
        <taxon>Campylobacter</taxon>
    </lineage>
</organism>
<keyword evidence="2" id="KW-1185">Reference proteome</keyword>
<protein>
    <submittedName>
        <fullName evidence="1">Uncharacterized protein</fullName>
    </submittedName>
</protein>
<dbReference type="AlphaFoldDB" id="B9CYR1"/>
<reference evidence="1 2" key="1">
    <citation type="submission" date="2008-08" db="EMBL/GenBank/DDBJ databases">
        <authorList>
            <person name="Madupu R."/>
            <person name="Durkin A.S."/>
            <person name="Torralba M."/>
            <person name="Methe B."/>
            <person name="Sutton G.G."/>
            <person name="Strausberg R.L."/>
            <person name="Nelson K.E."/>
        </authorList>
    </citation>
    <scope>NUCLEOTIDE SEQUENCE [LARGE SCALE GENOMIC DNA]</scope>
    <source>
        <strain evidence="1 2">RM3267</strain>
    </source>
</reference>
<name>B9CYR1_CAMRE</name>
<evidence type="ECO:0000313" key="2">
    <source>
        <dbReference type="Proteomes" id="UP000003082"/>
    </source>
</evidence>
<evidence type="ECO:0000313" key="1">
    <source>
        <dbReference type="EMBL" id="EEF15105.1"/>
    </source>
</evidence>
<sequence>MRRKFCYRSLQSTAAYHRCRKIYFRRLRRYRSVLDTATFLKQRCKNNSHF</sequence>